<feature type="region of interest" description="Disordered" evidence="1">
    <location>
        <begin position="372"/>
        <end position="401"/>
    </location>
</feature>
<dbReference type="RefSeq" id="WP_049450736.1">
    <property type="nucleotide sequence ID" value="NZ_CP133415.1"/>
</dbReference>
<evidence type="ECO:0000259" key="3">
    <source>
        <dbReference type="Pfam" id="PF05707"/>
    </source>
</evidence>
<reference evidence="4" key="1">
    <citation type="submission" date="2023-08" db="EMBL/GenBank/DDBJ databases">
        <authorList>
            <consortium name="Clinical and Environmental Microbiology Branch: Whole genome sequencing antimicrobial resistance pathogens in the healthcare setting"/>
        </authorList>
    </citation>
    <scope>NUCLEOTIDE SEQUENCE</scope>
    <source>
        <strain evidence="4">2023CJ-00293</strain>
    </source>
</reference>
<dbReference type="Pfam" id="PF05707">
    <property type="entry name" value="Zot"/>
    <property type="match status" value="1"/>
</dbReference>
<evidence type="ECO:0000256" key="2">
    <source>
        <dbReference type="SAM" id="Phobius"/>
    </source>
</evidence>
<name>A0AAI9CEG8_STEMA</name>
<sequence>MIFGHEGLPRSGKSYEAVLHHILPALRAKRHVYVRLNGVGDKLDKIAAHLEMPEDEVRSLVHVMGDKEVVEWCVCDTDNDGGVTFPHIEKHALVVIDEAHEYWPTNRANLPERAANFFAKHGHISLDMVIISQDCKDLHRLIIRRMAKKNTYTKLDALGSDQRYSVRFYAATGTGKYETVGTETRKYDPAIWELYHGVQPGIESNEVYKGNTRTLWKTLRAPSILMGLALIVGVYVLGRFFLMGSDSTGTADKMKEAVASQKAAIPAMGHAPGSQPATVVTKVAEAPKQKETLPAGVQYILDMAVQARARHAGWYGHRDIVEFRALGGGQVLDRFTTEQLWALGWSVKRTEFGVLLSAKGHEIIATTWPVDPFGEQSDSTTERIRAAAGSPVTSASETQPTAAAANGSTLIAVGKRPLGTFPETPPYPATF</sequence>
<dbReference type="InterPro" id="IPR027417">
    <property type="entry name" value="P-loop_NTPase"/>
</dbReference>
<dbReference type="InterPro" id="IPR008900">
    <property type="entry name" value="Zot_N"/>
</dbReference>
<dbReference type="AlphaFoldDB" id="A0AAI9CEG8"/>
<accession>A0AAI9CEG8</accession>
<dbReference type="EMBL" id="ABLTIR010000001">
    <property type="protein sequence ID" value="EKZ1925129.1"/>
    <property type="molecule type" value="Genomic_DNA"/>
</dbReference>
<evidence type="ECO:0000313" key="4">
    <source>
        <dbReference type="EMBL" id="EKZ1925129.1"/>
    </source>
</evidence>
<feature type="domain" description="Zona occludens toxin N-terminal" evidence="3">
    <location>
        <begin position="1"/>
        <end position="201"/>
    </location>
</feature>
<dbReference type="Gene3D" id="3.40.50.300">
    <property type="entry name" value="P-loop containing nucleotide triphosphate hydrolases"/>
    <property type="match status" value="1"/>
</dbReference>
<proteinExistence type="predicted"/>
<evidence type="ECO:0000256" key="1">
    <source>
        <dbReference type="SAM" id="MobiDB-lite"/>
    </source>
</evidence>
<feature type="compositionally biased region" description="Polar residues" evidence="1">
    <location>
        <begin position="391"/>
        <end position="401"/>
    </location>
</feature>
<keyword evidence="2" id="KW-1133">Transmembrane helix</keyword>
<protein>
    <submittedName>
        <fullName evidence="4">Zona occludens toxin</fullName>
    </submittedName>
</protein>
<keyword evidence="2" id="KW-0472">Membrane</keyword>
<gene>
    <name evidence="4" type="ORF">REH87_000079</name>
</gene>
<feature type="transmembrane region" description="Helical" evidence="2">
    <location>
        <begin position="223"/>
        <end position="242"/>
    </location>
</feature>
<dbReference type="Proteomes" id="UP001225498">
    <property type="component" value="Unassembled WGS sequence"/>
</dbReference>
<keyword evidence="2" id="KW-0812">Transmembrane</keyword>
<comment type="caution">
    <text evidence="4">The sequence shown here is derived from an EMBL/GenBank/DDBJ whole genome shotgun (WGS) entry which is preliminary data.</text>
</comment>
<evidence type="ECO:0000313" key="5">
    <source>
        <dbReference type="Proteomes" id="UP001225498"/>
    </source>
</evidence>
<organism evidence="4 5">
    <name type="scientific">Stenotrophomonas maltophilia</name>
    <name type="common">Pseudomonas maltophilia</name>
    <name type="synonym">Xanthomonas maltophilia</name>
    <dbReference type="NCBI Taxonomy" id="40324"/>
    <lineage>
        <taxon>Bacteria</taxon>
        <taxon>Pseudomonadati</taxon>
        <taxon>Pseudomonadota</taxon>
        <taxon>Gammaproteobacteria</taxon>
        <taxon>Lysobacterales</taxon>
        <taxon>Lysobacteraceae</taxon>
        <taxon>Stenotrophomonas</taxon>
        <taxon>Stenotrophomonas maltophilia group</taxon>
    </lineage>
</organism>